<dbReference type="RefSeq" id="WP_388101608.1">
    <property type="nucleotide sequence ID" value="NZ_JBIAHM010000001.1"/>
</dbReference>
<proteinExistence type="predicted"/>
<reference evidence="1 2" key="1">
    <citation type="submission" date="2024-10" db="EMBL/GenBank/DDBJ databases">
        <title>The Natural Products Discovery Center: Release of the First 8490 Sequenced Strains for Exploring Actinobacteria Biosynthetic Diversity.</title>
        <authorList>
            <person name="Kalkreuter E."/>
            <person name="Kautsar S.A."/>
            <person name="Yang D."/>
            <person name="Bader C.D."/>
            <person name="Teijaro C.N."/>
            <person name="Fluegel L."/>
            <person name="Davis C.M."/>
            <person name="Simpson J.R."/>
            <person name="Lauterbach L."/>
            <person name="Steele A.D."/>
            <person name="Gui C."/>
            <person name="Meng S."/>
            <person name="Li G."/>
            <person name="Viehrig K."/>
            <person name="Ye F."/>
            <person name="Su P."/>
            <person name="Kiefer A.F."/>
            <person name="Nichols A."/>
            <person name="Cepeda A.J."/>
            <person name="Yan W."/>
            <person name="Fan B."/>
            <person name="Jiang Y."/>
            <person name="Adhikari A."/>
            <person name="Zheng C.-J."/>
            <person name="Schuster L."/>
            <person name="Cowan T.M."/>
            <person name="Smanski M.J."/>
            <person name="Chevrette M.G."/>
            <person name="De Carvalho L.P.S."/>
            <person name="Shen B."/>
        </authorList>
    </citation>
    <scope>NUCLEOTIDE SEQUENCE [LARGE SCALE GENOMIC DNA]</scope>
    <source>
        <strain evidence="1 2">NPDC006488</strain>
    </source>
</reference>
<dbReference type="EMBL" id="JBIAHM010000001">
    <property type="protein sequence ID" value="MFE9597169.1"/>
    <property type="molecule type" value="Genomic_DNA"/>
</dbReference>
<evidence type="ECO:0000313" key="1">
    <source>
        <dbReference type="EMBL" id="MFE9597169.1"/>
    </source>
</evidence>
<comment type="caution">
    <text evidence="1">The sequence shown here is derived from an EMBL/GenBank/DDBJ whole genome shotgun (WGS) entry which is preliminary data.</text>
</comment>
<name>A0ABW6LTD5_9ACTN</name>
<sequence>MASRHWDGAGLERKVRAAGRPWTVGDIVMVADGQWAVGAQSDGQRDEGGELEDRIADGRRVELTLEELARVVGSRMWDDHRDEDGA</sequence>
<organism evidence="1 2">
    <name type="scientific">Streptomyces hokutonensis</name>
    <dbReference type="NCBI Taxonomy" id="1306990"/>
    <lineage>
        <taxon>Bacteria</taxon>
        <taxon>Bacillati</taxon>
        <taxon>Actinomycetota</taxon>
        <taxon>Actinomycetes</taxon>
        <taxon>Kitasatosporales</taxon>
        <taxon>Streptomycetaceae</taxon>
        <taxon>Streptomyces</taxon>
    </lineage>
</organism>
<protein>
    <submittedName>
        <fullName evidence="1">Uncharacterized protein</fullName>
    </submittedName>
</protein>
<evidence type="ECO:0000313" key="2">
    <source>
        <dbReference type="Proteomes" id="UP001601303"/>
    </source>
</evidence>
<keyword evidence="2" id="KW-1185">Reference proteome</keyword>
<accession>A0ABW6LTD5</accession>
<dbReference type="Proteomes" id="UP001601303">
    <property type="component" value="Unassembled WGS sequence"/>
</dbReference>
<gene>
    <name evidence="1" type="ORF">ACFYNQ_01155</name>
</gene>